<keyword evidence="2" id="KW-0472">Membrane</keyword>
<evidence type="ECO:0000256" key="1">
    <source>
        <dbReference type="SAM" id="Coils"/>
    </source>
</evidence>
<comment type="caution">
    <text evidence="3">The sequence shown here is derived from an EMBL/GenBank/DDBJ whole genome shotgun (WGS) entry which is preliminary data.</text>
</comment>
<dbReference type="Proteomes" id="UP000319613">
    <property type="component" value="Unassembled WGS sequence"/>
</dbReference>
<dbReference type="Pfam" id="PF04977">
    <property type="entry name" value="DivIC"/>
    <property type="match status" value="1"/>
</dbReference>
<dbReference type="InterPro" id="IPR007060">
    <property type="entry name" value="FtsL/DivIC"/>
</dbReference>
<reference evidence="3 4" key="1">
    <citation type="submission" date="2017-07" db="EMBL/GenBank/DDBJ databases">
        <title>Mechanisms for carbon and nitrogen cycling indicate functional differentiation within the Candidate Phyla Radiation.</title>
        <authorList>
            <person name="Danczak R.E."/>
            <person name="Johnston M.D."/>
            <person name="Kenah C."/>
            <person name="Slattery M."/>
            <person name="Wrighton K.C."/>
            <person name="Wilkins M.J."/>
        </authorList>
    </citation>
    <scope>NUCLEOTIDE SEQUENCE [LARGE SCALE GENOMIC DNA]</scope>
    <source>
        <strain evidence="3">Gr01-1014_77</strain>
    </source>
</reference>
<sequence length="131" mass="15080">MSKFKDIIQSKAFVIGGSIFLLFLLVVSFGQFRNRHSIQKEIDSLTKQADQIQKNNEEVKNFIAYLKTDSYKEQAARQQLNLKKEGETVYSFSALSPQTEVVNQEEVIKQENAKKSNLNKWVTYFLRGGNP</sequence>
<gene>
    <name evidence="3" type="ORF">G01um101477_280</name>
</gene>
<feature type="transmembrane region" description="Helical" evidence="2">
    <location>
        <begin position="12"/>
        <end position="32"/>
    </location>
</feature>
<keyword evidence="2" id="KW-1133">Transmembrane helix</keyword>
<keyword evidence="1" id="KW-0175">Coiled coil</keyword>
<evidence type="ECO:0000313" key="3">
    <source>
        <dbReference type="EMBL" id="TSC65931.1"/>
    </source>
</evidence>
<evidence type="ECO:0000313" key="4">
    <source>
        <dbReference type="Proteomes" id="UP000319613"/>
    </source>
</evidence>
<evidence type="ECO:0000256" key="2">
    <source>
        <dbReference type="SAM" id="Phobius"/>
    </source>
</evidence>
<keyword evidence="2" id="KW-0812">Transmembrane</keyword>
<name>A0A554JCA8_9BACT</name>
<accession>A0A554JCA8</accession>
<evidence type="ECO:0008006" key="5">
    <source>
        <dbReference type="Google" id="ProtNLM"/>
    </source>
</evidence>
<proteinExistence type="predicted"/>
<organism evidence="3 4">
    <name type="scientific">Candidatus Doudnabacteria bacterium Gr01-1014_77</name>
    <dbReference type="NCBI Taxonomy" id="2017133"/>
    <lineage>
        <taxon>Bacteria</taxon>
        <taxon>Candidatus Doudnaibacteriota</taxon>
    </lineage>
</organism>
<dbReference type="EMBL" id="VMFF01000021">
    <property type="protein sequence ID" value="TSC65931.1"/>
    <property type="molecule type" value="Genomic_DNA"/>
</dbReference>
<feature type="coiled-coil region" evidence="1">
    <location>
        <begin position="35"/>
        <end position="62"/>
    </location>
</feature>
<dbReference type="AlphaFoldDB" id="A0A554JCA8"/>
<protein>
    <recommendedName>
        <fullName evidence="5">Septum formation initiator</fullName>
    </recommendedName>
</protein>